<reference evidence="1" key="1">
    <citation type="submission" date="2020-05" db="EMBL/GenBank/DDBJ databases">
        <authorList>
            <person name="Chiriac C."/>
            <person name="Salcher M."/>
            <person name="Ghai R."/>
            <person name="Kavagutti S V."/>
        </authorList>
    </citation>
    <scope>NUCLEOTIDE SEQUENCE</scope>
</reference>
<dbReference type="AlphaFoldDB" id="A0A6J7NRG3"/>
<evidence type="ECO:0000313" key="1">
    <source>
        <dbReference type="EMBL" id="CAB4992564.1"/>
    </source>
</evidence>
<accession>A0A6J7NRG3</accession>
<dbReference type="EMBL" id="CAFBOU010000047">
    <property type="protein sequence ID" value="CAB4992564.1"/>
    <property type="molecule type" value="Genomic_DNA"/>
</dbReference>
<name>A0A6J7NRG3_9ZZZZ</name>
<gene>
    <name evidence="1" type="ORF">UFOPK4010_00681</name>
</gene>
<sequence length="152" mass="17124">MSTTWAGSNIYYNANKMSIAAKRNAPTPKRKPKSCRSKAKKCALRLLKQLLLKACYVAPRNFVHPWMMCASKIRSQSCASQHQHLVARLPYRVKSSLRTTAPLKSLPMSLALSIRALALSSLDLTVLVRQLSLRFWLTNLNPIPEKWSTATD</sequence>
<protein>
    <submittedName>
        <fullName evidence="1">Unannotated protein</fullName>
    </submittedName>
</protein>
<proteinExistence type="predicted"/>
<organism evidence="1">
    <name type="scientific">freshwater metagenome</name>
    <dbReference type="NCBI Taxonomy" id="449393"/>
    <lineage>
        <taxon>unclassified sequences</taxon>
        <taxon>metagenomes</taxon>
        <taxon>ecological metagenomes</taxon>
    </lineage>
</organism>